<evidence type="ECO:0000313" key="11">
    <source>
        <dbReference type="EMBL" id="AUM73974.1"/>
    </source>
</evidence>
<name>A0A2K9MED9_9RHOB</name>
<dbReference type="InterPro" id="IPR007387">
    <property type="entry name" value="TRAP_DctQ"/>
</dbReference>
<comment type="caution">
    <text evidence="9">Lacks conserved residue(s) required for the propagation of feature annotation.</text>
</comment>
<dbReference type="GO" id="GO:0022857">
    <property type="term" value="F:transmembrane transporter activity"/>
    <property type="evidence" value="ECO:0007669"/>
    <property type="project" value="UniProtKB-UniRule"/>
</dbReference>
<feature type="domain" description="Tripartite ATP-independent periplasmic transporters DctQ component" evidence="10">
    <location>
        <begin position="35"/>
        <end position="166"/>
    </location>
</feature>
<dbReference type="Pfam" id="PF04290">
    <property type="entry name" value="DctQ"/>
    <property type="match status" value="1"/>
</dbReference>
<organism evidence="11 12">
    <name type="scientific">Paracoccus jeotgali</name>
    <dbReference type="NCBI Taxonomy" id="2065379"/>
    <lineage>
        <taxon>Bacteria</taxon>
        <taxon>Pseudomonadati</taxon>
        <taxon>Pseudomonadota</taxon>
        <taxon>Alphaproteobacteria</taxon>
        <taxon>Rhodobacterales</taxon>
        <taxon>Paracoccaceae</taxon>
        <taxon>Paracoccus</taxon>
    </lineage>
</organism>
<sequence length="168" mass="18767">MRPWERWADLVTSKGIFRTLFSLSGAIAATGFGLLVVLVVLDILVRNLGLAKWPWLNELTEYLLTISTFGGAPWVLRQAAHVNVDIMLRIVPPWANALLMRLSYALGLAISVIVTWLAVTAALDSFNSGSVIFKNLMFPEWWMMVPVIWCFALCSLEFLLRALSGIKS</sequence>
<protein>
    <recommendedName>
        <fullName evidence="9">TRAP transporter small permease protein</fullName>
    </recommendedName>
</protein>
<proteinExistence type="inferred from homology"/>
<dbReference type="Proteomes" id="UP000234882">
    <property type="component" value="Chromosome"/>
</dbReference>
<dbReference type="GO" id="GO:0015740">
    <property type="term" value="P:C4-dicarboxylate transport"/>
    <property type="evidence" value="ECO:0007669"/>
    <property type="project" value="TreeGrafter"/>
</dbReference>
<evidence type="ECO:0000256" key="7">
    <source>
        <dbReference type="ARBA" id="ARBA00023136"/>
    </source>
</evidence>
<evidence type="ECO:0000256" key="2">
    <source>
        <dbReference type="ARBA" id="ARBA00022448"/>
    </source>
</evidence>
<evidence type="ECO:0000256" key="5">
    <source>
        <dbReference type="ARBA" id="ARBA00022692"/>
    </source>
</evidence>
<dbReference type="InterPro" id="IPR055348">
    <property type="entry name" value="DctQ"/>
</dbReference>
<keyword evidence="7 9" id="KW-0472">Membrane</keyword>
<reference evidence="12" key="1">
    <citation type="submission" date="2017-12" db="EMBL/GenBank/DDBJ databases">
        <title>Genomic analysis of Paracoccus sp. CBA4604.</title>
        <authorList>
            <person name="Roh S.W."/>
            <person name="Kim J.Y."/>
            <person name="Kim J.S."/>
        </authorList>
    </citation>
    <scope>NUCLEOTIDE SEQUENCE [LARGE SCALE GENOMIC DNA]</scope>
    <source>
        <strain evidence="12">CBA4604</strain>
    </source>
</reference>
<comment type="similarity">
    <text evidence="8 9">Belongs to the TRAP transporter small permease family.</text>
</comment>
<keyword evidence="3" id="KW-1003">Cell membrane</keyword>
<evidence type="ECO:0000256" key="6">
    <source>
        <dbReference type="ARBA" id="ARBA00022989"/>
    </source>
</evidence>
<feature type="transmembrane region" description="Helical" evidence="9">
    <location>
        <begin position="20"/>
        <end position="45"/>
    </location>
</feature>
<evidence type="ECO:0000259" key="10">
    <source>
        <dbReference type="Pfam" id="PF04290"/>
    </source>
</evidence>
<evidence type="ECO:0000256" key="8">
    <source>
        <dbReference type="ARBA" id="ARBA00038436"/>
    </source>
</evidence>
<evidence type="ECO:0000256" key="9">
    <source>
        <dbReference type="RuleBase" id="RU369079"/>
    </source>
</evidence>
<dbReference type="AlphaFoldDB" id="A0A2K9MED9"/>
<dbReference type="PANTHER" id="PTHR35011">
    <property type="entry name" value="2,3-DIKETO-L-GULONATE TRAP TRANSPORTER SMALL PERMEASE PROTEIN YIAM"/>
    <property type="match status" value="1"/>
</dbReference>
<evidence type="ECO:0000313" key="12">
    <source>
        <dbReference type="Proteomes" id="UP000234882"/>
    </source>
</evidence>
<evidence type="ECO:0000256" key="3">
    <source>
        <dbReference type="ARBA" id="ARBA00022475"/>
    </source>
</evidence>
<keyword evidence="5 9" id="KW-0812">Transmembrane</keyword>
<dbReference type="GO" id="GO:0005886">
    <property type="term" value="C:plasma membrane"/>
    <property type="evidence" value="ECO:0007669"/>
    <property type="project" value="UniProtKB-SubCell"/>
</dbReference>
<feature type="transmembrane region" description="Helical" evidence="9">
    <location>
        <begin position="102"/>
        <end position="121"/>
    </location>
</feature>
<dbReference type="KEGG" id="paru:CYR75_06495"/>
<keyword evidence="4 9" id="KW-0997">Cell inner membrane</keyword>
<feature type="transmembrane region" description="Helical" evidence="9">
    <location>
        <begin position="141"/>
        <end position="160"/>
    </location>
</feature>
<comment type="subunit">
    <text evidence="9">The complex comprises the extracytoplasmic solute receptor protein and the two transmembrane proteins.</text>
</comment>
<dbReference type="EMBL" id="CP025583">
    <property type="protein sequence ID" value="AUM73974.1"/>
    <property type="molecule type" value="Genomic_DNA"/>
</dbReference>
<accession>A0A2K9MED9</accession>
<keyword evidence="2 9" id="KW-0813">Transport</keyword>
<evidence type="ECO:0000256" key="1">
    <source>
        <dbReference type="ARBA" id="ARBA00004429"/>
    </source>
</evidence>
<comment type="function">
    <text evidence="9">Part of the tripartite ATP-independent periplasmic (TRAP) transport system.</text>
</comment>
<keyword evidence="6 9" id="KW-1133">Transmembrane helix</keyword>
<comment type="subcellular location">
    <subcellularLocation>
        <location evidence="1 9">Cell inner membrane</location>
        <topology evidence="1 9">Multi-pass membrane protein</topology>
    </subcellularLocation>
</comment>
<evidence type="ECO:0000256" key="4">
    <source>
        <dbReference type="ARBA" id="ARBA00022519"/>
    </source>
</evidence>
<dbReference type="PANTHER" id="PTHR35011:SF10">
    <property type="entry name" value="TRAP TRANSPORTER SMALL PERMEASE PROTEIN"/>
    <property type="match status" value="1"/>
</dbReference>
<keyword evidence="12" id="KW-1185">Reference proteome</keyword>
<gene>
    <name evidence="11" type="ORF">CYR75_06495</name>
</gene>